<name>A0A835KAK9_9ROSI</name>
<dbReference type="Pfam" id="PF00410">
    <property type="entry name" value="Ribosomal_S8"/>
    <property type="match status" value="1"/>
</dbReference>
<sequence length="838" mass="95487">MVRVSVLNDALKSMYNAEKRGKRQVMIRPSSKVIIKFLLVMQKHGYIGEFEFVDDHRAGKIVVELNGRLNKCGVISPRFDVGVKEIETWTARLLPSRQFGYIVLTTSAGIMDHEEARRKNVGGKVLEPASFKEAQFYTVKRCPVLNTAANSWSRAKSSVHDLQKLLEALRATEEMSVIPATFCHFDSKLGLGSSSLAPTLPPQNNVAIFWDLDNKPPKTVSPFEAAIKLKTAVCSFGFVKYMVAYANRHTFSYVPQVVREERKHRKSLNQLENKGVIKPLEPYLCRVCGRNFYNNEKFINHFKQIHEREQQKRLNQIESARGKRRVMLVAKYAMKMQKYKNAARDILTPKVGYGLADELKRAGFWVRTVLDKPQAADVALKDHMVDMMDKRRAECLVLVSDDSDFVHVLKEAKSRCLKTVVVGDVNDGALKRVADAGFSWQEILMGKAKKDAETVVGRWKDRDVLKRLEWTYNPEVERNLHGLVYESGNYESKDEYDGNYSEDGDIDDILDGHDVGCLQKEDARGKLPIRCSGAPLITGKMGLLIVEFYWIRYCTAQQRASKVLSFAGRWQQSLAFTTTVKWHSSSVIRWIGCKEDRRMEYSLCFEMLLDIIYAAWLSLGCQPMVAFFASSWPSPLAIWYGDYPEVRVVSEVIQGSDRCWPAARAEQLVSFQCALCGVINKDARIDWFTFVWGSWYLRILNFTNWLAVLNRPYTKETQVTMGRYLENHSAVMCFNWNVDNWDDGLVWDKANTQLLLFVDGLFSQSKGDHKSRLPYNAVANPKFLYFVKIGSPVVLRPCKAGGKEVENNDSSSFQALSGTIHNSKVTLELLVFSVLLEI</sequence>
<dbReference type="InterPro" id="IPR000630">
    <property type="entry name" value="Ribosomal_uS8"/>
</dbReference>
<dbReference type="GO" id="GO:0008270">
    <property type="term" value="F:zinc ion binding"/>
    <property type="evidence" value="ECO:0007669"/>
    <property type="project" value="UniProtKB-KW"/>
</dbReference>
<gene>
    <name evidence="7" type="ORF">SADUNF_Sadunf03G0083400</name>
</gene>
<dbReference type="GO" id="GO:0003735">
    <property type="term" value="F:structural constituent of ribosome"/>
    <property type="evidence" value="ECO:0007669"/>
    <property type="project" value="InterPro"/>
</dbReference>
<evidence type="ECO:0000313" key="7">
    <source>
        <dbReference type="EMBL" id="KAF9685719.1"/>
    </source>
</evidence>
<dbReference type="AlphaFoldDB" id="A0A835KAK9"/>
<dbReference type="InterPro" id="IPR047863">
    <property type="entry name" value="Ribosomal_uS8_CS"/>
</dbReference>
<evidence type="ECO:0000256" key="1">
    <source>
        <dbReference type="ARBA" id="ARBA00006471"/>
    </source>
</evidence>
<dbReference type="Gene3D" id="3.30.1490.10">
    <property type="match status" value="1"/>
</dbReference>
<keyword evidence="3 5" id="KW-0687">Ribonucleoprotein</keyword>
<dbReference type="FunFam" id="3.30.1490.10:FF:000002">
    <property type="entry name" value="40S ribosomal protein S15a"/>
    <property type="match status" value="1"/>
</dbReference>
<keyword evidence="2 5" id="KW-0689">Ribosomal protein</keyword>
<dbReference type="GO" id="GO:0006412">
    <property type="term" value="P:translation"/>
    <property type="evidence" value="ECO:0007669"/>
    <property type="project" value="InterPro"/>
</dbReference>
<comment type="caution">
    <text evidence="7">The sequence shown here is derived from an EMBL/GenBank/DDBJ whole genome shotgun (WGS) entry which is preliminary data.</text>
</comment>
<evidence type="ECO:0000259" key="6">
    <source>
        <dbReference type="PROSITE" id="PS50157"/>
    </source>
</evidence>
<dbReference type="Pfam" id="PF01936">
    <property type="entry name" value="NYN"/>
    <property type="match status" value="1"/>
</dbReference>
<proteinExistence type="inferred from homology"/>
<dbReference type="PROSITE" id="PS00028">
    <property type="entry name" value="ZINC_FINGER_C2H2_1"/>
    <property type="match status" value="1"/>
</dbReference>
<dbReference type="CDD" id="cd18725">
    <property type="entry name" value="PIN_LabA-like"/>
    <property type="match status" value="1"/>
</dbReference>
<dbReference type="GO" id="GO:0005840">
    <property type="term" value="C:ribosome"/>
    <property type="evidence" value="ECO:0007669"/>
    <property type="project" value="UniProtKB-KW"/>
</dbReference>
<dbReference type="NCBIfam" id="NF003115">
    <property type="entry name" value="PRK04034.1"/>
    <property type="match status" value="1"/>
</dbReference>
<keyword evidence="8" id="KW-1185">Reference proteome</keyword>
<organism evidence="7 8">
    <name type="scientific">Salix dunnii</name>
    <dbReference type="NCBI Taxonomy" id="1413687"/>
    <lineage>
        <taxon>Eukaryota</taxon>
        <taxon>Viridiplantae</taxon>
        <taxon>Streptophyta</taxon>
        <taxon>Embryophyta</taxon>
        <taxon>Tracheophyta</taxon>
        <taxon>Spermatophyta</taxon>
        <taxon>Magnoliopsida</taxon>
        <taxon>eudicotyledons</taxon>
        <taxon>Gunneridae</taxon>
        <taxon>Pentapetalae</taxon>
        <taxon>rosids</taxon>
        <taxon>fabids</taxon>
        <taxon>Malpighiales</taxon>
        <taxon>Salicaceae</taxon>
        <taxon>Saliceae</taxon>
        <taxon>Salix</taxon>
    </lineage>
</organism>
<dbReference type="InterPro" id="IPR021139">
    <property type="entry name" value="NYN"/>
</dbReference>
<dbReference type="InterPro" id="IPR035987">
    <property type="entry name" value="Ribosomal_uS8_sf"/>
</dbReference>
<dbReference type="PROSITE" id="PS50157">
    <property type="entry name" value="ZINC_FINGER_C2H2_2"/>
    <property type="match status" value="1"/>
</dbReference>
<feature type="domain" description="C2H2-type" evidence="6">
    <location>
        <begin position="283"/>
        <end position="311"/>
    </location>
</feature>
<dbReference type="FunFam" id="3.30.1370.30:FF:000001">
    <property type="entry name" value="40S ribosomal protein S15a"/>
    <property type="match status" value="1"/>
</dbReference>
<dbReference type="SUPFAM" id="SSF56047">
    <property type="entry name" value="Ribosomal protein S8"/>
    <property type="match status" value="1"/>
</dbReference>
<dbReference type="EMBL" id="JADGMS010000003">
    <property type="protein sequence ID" value="KAF9685719.1"/>
    <property type="molecule type" value="Genomic_DNA"/>
</dbReference>
<dbReference type="PANTHER" id="PTHR35744">
    <property type="entry name" value="C2H2-TYPE DOMAIN-CONTAINING PROTEIN"/>
    <property type="match status" value="1"/>
</dbReference>
<evidence type="ECO:0000256" key="5">
    <source>
        <dbReference type="RuleBase" id="RU003660"/>
    </source>
</evidence>
<protein>
    <recommendedName>
        <fullName evidence="6">C2H2-type domain-containing protein</fullName>
    </recommendedName>
</protein>
<comment type="similarity">
    <text evidence="1 5">Belongs to the universal ribosomal protein uS8 family.</text>
</comment>
<dbReference type="GO" id="GO:0004540">
    <property type="term" value="F:RNA nuclease activity"/>
    <property type="evidence" value="ECO:0007669"/>
    <property type="project" value="InterPro"/>
</dbReference>
<evidence type="ECO:0000256" key="2">
    <source>
        <dbReference type="ARBA" id="ARBA00022980"/>
    </source>
</evidence>
<reference evidence="7 8" key="1">
    <citation type="submission" date="2020-10" db="EMBL/GenBank/DDBJ databases">
        <title>Plant Genome Project.</title>
        <authorList>
            <person name="Zhang R.-G."/>
        </authorList>
    </citation>
    <scope>NUCLEOTIDE SEQUENCE [LARGE SCALE GENOMIC DNA]</scope>
    <source>
        <strain evidence="7">FAFU-HL-1</strain>
        <tissue evidence="7">Leaf</tissue>
    </source>
</reference>
<accession>A0A835KAK9</accession>
<dbReference type="PANTHER" id="PTHR35744:SF4">
    <property type="entry name" value="OS04G0464600 PROTEIN"/>
    <property type="match status" value="1"/>
</dbReference>
<keyword evidence="4" id="KW-0862">Zinc</keyword>
<keyword evidence="4" id="KW-0479">Metal-binding</keyword>
<evidence type="ECO:0000256" key="4">
    <source>
        <dbReference type="PROSITE-ProRule" id="PRU00042"/>
    </source>
</evidence>
<evidence type="ECO:0000256" key="3">
    <source>
        <dbReference type="ARBA" id="ARBA00023274"/>
    </source>
</evidence>
<dbReference type="OrthoDB" id="3518456at2759"/>
<dbReference type="GO" id="GO:1990904">
    <property type="term" value="C:ribonucleoprotein complex"/>
    <property type="evidence" value="ECO:0007669"/>
    <property type="project" value="UniProtKB-KW"/>
</dbReference>
<keyword evidence="4" id="KW-0863">Zinc-finger</keyword>
<dbReference type="PROSITE" id="PS00053">
    <property type="entry name" value="RIBOSOMAL_S8"/>
    <property type="match status" value="1"/>
</dbReference>
<dbReference type="InterPro" id="IPR013087">
    <property type="entry name" value="Znf_C2H2_type"/>
</dbReference>
<evidence type="ECO:0000313" key="8">
    <source>
        <dbReference type="Proteomes" id="UP000657918"/>
    </source>
</evidence>
<dbReference type="Proteomes" id="UP000657918">
    <property type="component" value="Unassembled WGS sequence"/>
</dbReference>
<dbReference type="Gene3D" id="3.40.50.1010">
    <property type="entry name" value="5'-nuclease"/>
    <property type="match status" value="1"/>
</dbReference>
<dbReference type="Gene3D" id="3.30.1370.30">
    <property type="match status" value="1"/>
</dbReference>